<feature type="domain" description="HTH tetR-type" evidence="5">
    <location>
        <begin position="8"/>
        <end position="68"/>
    </location>
</feature>
<evidence type="ECO:0000256" key="4">
    <source>
        <dbReference type="PROSITE-ProRule" id="PRU00335"/>
    </source>
</evidence>
<dbReference type="GO" id="GO:0000976">
    <property type="term" value="F:transcription cis-regulatory region binding"/>
    <property type="evidence" value="ECO:0007669"/>
    <property type="project" value="TreeGrafter"/>
</dbReference>
<dbReference type="EMBL" id="AJYC02000297">
    <property type="protein sequence ID" value="EKT76420.1"/>
    <property type="molecule type" value="Genomic_DNA"/>
</dbReference>
<dbReference type="InterPro" id="IPR036271">
    <property type="entry name" value="Tet_transcr_reg_TetR-rel_C_sf"/>
</dbReference>
<dbReference type="GO" id="GO:0003700">
    <property type="term" value="F:DNA-binding transcription factor activity"/>
    <property type="evidence" value="ECO:0007669"/>
    <property type="project" value="TreeGrafter"/>
</dbReference>
<dbReference type="InterPro" id="IPR050109">
    <property type="entry name" value="HTH-type_TetR-like_transc_reg"/>
</dbReference>
<dbReference type="PANTHER" id="PTHR30055">
    <property type="entry name" value="HTH-TYPE TRANSCRIPTIONAL REGULATOR RUTR"/>
    <property type="match status" value="1"/>
</dbReference>
<evidence type="ECO:0000313" key="7">
    <source>
        <dbReference type="Proteomes" id="UP000005951"/>
    </source>
</evidence>
<dbReference type="Proteomes" id="UP000005951">
    <property type="component" value="Unassembled WGS sequence"/>
</dbReference>
<evidence type="ECO:0000256" key="2">
    <source>
        <dbReference type="ARBA" id="ARBA00023125"/>
    </source>
</evidence>
<comment type="caution">
    <text evidence="6">The sequence shown here is derived from an EMBL/GenBank/DDBJ whole genome shotgun (WGS) entry which is preliminary data.</text>
</comment>
<accession>K8XH22</accession>
<dbReference type="InterPro" id="IPR001647">
    <property type="entry name" value="HTH_TetR"/>
</dbReference>
<proteinExistence type="predicted"/>
<evidence type="ECO:0000313" key="6">
    <source>
        <dbReference type="EMBL" id="EKT76420.1"/>
    </source>
</evidence>
<name>K8XH22_RHOOP</name>
<keyword evidence="2 4" id="KW-0238">DNA-binding</keyword>
<organism evidence="6 7">
    <name type="scientific">Rhodococcus opacus M213</name>
    <dbReference type="NCBI Taxonomy" id="1129896"/>
    <lineage>
        <taxon>Bacteria</taxon>
        <taxon>Bacillati</taxon>
        <taxon>Actinomycetota</taxon>
        <taxon>Actinomycetes</taxon>
        <taxon>Mycobacteriales</taxon>
        <taxon>Nocardiaceae</taxon>
        <taxon>Rhodococcus</taxon>
    </lineage>
</organism>
<dbReference type="SUPFAM" id="SSF48498">
    <property type="entry name" value="Tetracyclin repressor-like, C-terminal domain"/>
    <property type="match status" value="1"/>
</dbReference>
<dbReference type="SUPFAM" id="SSF46689">
    <property type="entry name" value="Homeodomain-like"/>
    <property type="match status" value="1"/>
</dbReference>
<protein>
    <submittedName>
        <fullName evidence="6">TetR family transcriptional regulator</fullName>
    </submittedName>
</protein>
<dbReference type="InterPro" id="IPR009057">
    <property type="entry name" value="Homeodomain-like_sf"/>
</dbReference>
<dbReference type="Pfam" id="PF00440">
    <property type="entry name" value="TetR_N"/>
    <property type="match status" value="1"/>
</dbReference>
<keyword evidence="3" id="KW-0804">Transcription</keyword>
<evidence type="ECO:0000259" key="5">
    <source>
        <dbReference type="PROSITE" id="PS50977"/>
    </source>
</evidence>
<sequence>MMPRSQEASPEQRIASAVLDLLRSRGPKAVTIEAVATRTGMARTTIYRRYRDRDEMLTAAMAPITQPTPPGPDVPTTQVLRWVIEQSLSSIKDGIGFGGMAALVTEDEPWFTELMRSLLVQHRNTLAHVLHQHITDGQIRGDLDVETFLDCIVGAYFTERARSGEVESDWIERVICTLLPAFAPPQTLRT</sequence>
<feature type="DNA-binding region" description="H-T-H motif" evidence="4">
    <location>
        <begin position="31"/>
        <end position="50"/>
    </location>
</feature>
<keyword evidence="1" id="KW-0805">Transcription regulation</keyword>
<gene>
    <name evidence="6" type="ORF">WSS_A42845</name>
</gene>
<dbReference type="Gene3D" id="1.10.10.60">
    <property type="entry name" value="Homeodomain-like"/>
    <property type="match status" value="1"/>
</dbReference>
<dbReference type="AlphaFoldDB" id="K8XH22"/>
<evidence type="ECO:0000256" key="3">
    <source>
        <dbReference type="ARBA" id="ARBA00023163"/>
    </source>
</evidence>
<evidence type="ECO:0000256" key="1">
    <source>
        <dbReference type="ARBA" id="ARBA00023015"/>
    </source>
</evidence>
<dbReference type="Gene3D" id="1.10.357.10">
    <property type="entry name" value="Tetracycline Repressor, domain 2"/>
    <property type="match status" value="1"/>
</dbReference>
<dbReference type="PANTHER" id="PTHR30055:SF234">
    <property type="entry name" value="HTH-TYPE TRANSCRIPTIONAL REGULATOR BETI"/>
    <property type="match status" value="1"/>
</dbReference>
<dbReference type="PROSITE" id="PS50977">
    <property type="entry name" value="HTH_TETR_2"/>
    <property type="match status" value="1"/>
</dbReference>
<reference evidence="6 7" key="1">
    <citation type="journal article" date="2013" name="Genome Announc.">
        <title>Draft Genome Sequence of Rhodococcus opacus Strain M213 Shows a Diverse Catabolic Potential.</title>
        <authorList>
            <person name="Pathak A."/>
            <person name="Green S.J."/>
            <person name="Ogram A."/>
            <person name="Chauhan A."/>
        </authorList>
    </citation>
    <scope>NUCLEOTIDE SEQUENCE [LARGE SCALE GENOMIC DNA]</scope>
    <source>
        <strain evidence="6 7">M213</strain>
    </source>
</reference>